<evidence type="ECO:0000256" key="6">
    <source>
        <dbReference type="ARBA" id="ARBA00013950"/>
    </source>
</evidence>
<dbReference type="OrthoDB" id="9788537at2"/>
<dbReference type="NCBIfam" id="TIGR00187">
    <property type="entry name" value="ribE"/>
    <property type="match status" value="1"/>
</dbReference>
<dbReference type="InterPro" id="IPR026017">
    <property type="entry name" value="Lumazine-bd_dom"/>
</dbReference>
<dbReference type="Gene3D" id="2.40.30.20">
    <property type="match status" value="2"/>
</dbReference>
<comment type="subunit">
    <text evidence="4">Homotrimer.</text>
</comment>
<keyword evidence="14" id="KW-1185">Reference proteome</keyword>
<dbReference type="Proteomes" id="UP000297609">
    <property type="component" value="Unassembled WGS sequence"/>
</dbReference>
<comment type="catalytic activity">
    <reaction evidence="1">
        <text>2 6,7-dimethyl-8-(1-D-ribityl)lumazine + H(+) = 5-amino-6-(D-ribitylamino)uracil + riboflavin</text>
        <dbReference type="Rhea" id="RHEA:20772"/>
        <dbReference type="ChEBI" id="CHEBI:15378"/>
        <dbReference type="ChEBI" id="CHEBI:15934"/>
        <dbReference type="ChEBI" id="CHEBI:57986"/>
        <dbReference type="ChEBI" id="CHEBI:58201"/>
        <dbReference type="EC" id="2.5.1.9"/>
    </reaction>
</comment>
<evidence type="ECO:0000256" key="10">
    <source>
        <dbReference type="NCBIfam" id="TIGR00187"/>
    </source>
</evidence>
<dbReference type="InterPro" id="IPR001783">
    <property type="entry name" value="Lumazine-bd"/>
</dbReference>
<protein>
    <recommendedName>
        <fullName evidence="6 10">Riboflavin synthase</fullName>
        <ecNumber evidence="5 10">2.5.1.9</ecNumber>
    </recommendedName>
</protein>
<evidence type="ECO:0000313" key="13">
    <source>
        <dbReference type="EMBL" id="TGL48774.1"/>
    </source>
</evidence>
<feature type="domain" description="Lumazine-binding" evidence="12">
    <location>
        <begin position="99"/>
        <end position="196"/>
    </location>
</feature>
<dbReference type="PIRSF" id="PIRSF000498">
    <property type="entry name" value="Riboflavin_syn_A"/>
    <property type="match status" value="1"/>
</dbReference>
<evidence type="ECO:0000256" key="8">
    <source>
        <dbReference type="ARBA" id="ARBA00022679"/>
    </source>
</evidence>
<dbReference type="EC" id="2.5.1.9" evidence="5 10"/>
<dbReference type="SUPFAM" id="SSF63380">
    <property type="entry name" value="Riboflavin synthase domain-like"/>
    <property type="match status" value="2"/>
</dbReference>
<evidence type="ECO:0000256" key="1">
    <source>
        <dbReference type="ARBA" id="ARBA00000968"/>
    </source>
</evidence>
<dbReference type="Pfam" id="PF00677">
    <property type="entry name" value="Lum_binding"/>
    <property type="match status" value="2"/>
</dbReference>
<dbReference type="GO" id="GO:0004746">
    <property type="term" value="F:riboflavin synthase activity"/>
    <property type="evidence" value="ECO:0007669"/>
    <property type="project" value="UniProtKB-UniRule"/>
</dbReference>
<dbReference type="RefSeq" id="WP_135620442.1">
    <property type="nucleotide sequence ID" value="NZ_RQGG01000043.1"/>
</dbReference>
<keyword evidence="9" id="KW-0677">Repeat</keyword>
<reference evidence="13" key="1">
    <citation type="journal article" date="2019" name="PLoS Negl. Trop. Dis.">
        <title>Revisiting the worldwide diversity of Leptospira species in the environment.</title>
        <authorList>
            <person name="Vincent A.T."/>
            <person name="Schiettekatte O."/>
            <person name="Bourhy P."/>
            <person name="Veyrier F.J."/>
            <person name="Picardeau M."/>
        </authorList>
    </citation>
    <scope>NUCLEOTIDE SEQUENCE [LARGE SCALE GENOMIC DNA]</scope>
    <source>
        <strain evidence="13">201702454</strain>
    </source>
</reference>
<organism evidence="13 14">
    <name type="scientific">Leptospira kemamanensis</name>
    <dbReference type="NCBI Taxonomy" id="2484942"/>
    <lineage>
        <taxon>Bacteria</taxon>
        <taxon>Pseudomonadati</taxon>
        <taxon>Spirochaetota</taxon>
        <taxon>Spirochaetia</taxon>
        <taxon>Leptospirales</taxon>
        <taxon>Leptospiraceae</taxon>
        <taxon>Leptospira</taxon>
    </lineage>
</organism>
<dbReference type="InterPro" id="IPR017938">
    <property type="entry name" value="Riboflavin_synthase-like_b-brl"/>
</dbReference>
<dbReference type="FunFam" id="2.40.30.20:FF:000003">
    <property type="entry name" value="Riboflavin synthase, alpha subunit"/>
    <property type="match status" value="1"/>
</dbReference>
<comment type="caution">
    <text evidence="13">The sequence shown here is derived from an EMBL/GenBank/DDBJ whole genome shotgun (WGS) entry which is preliminary data.</text>
</comment>
<evidence type="ECO:0000256" key="5">
    <source>
        <dbReference type="ARBA" id="ARBA00012827"/>
    </source>
</evidence>
<dbReference type="NCBIfam" id="NF006767">
    <property type="entry name" value="PRK09289.1"/>
    <property type="match status" value="1"/>
</dbReference>
<feature type="domain" description="Lumazine-binding" evidence="12">
    <location>
        <begin position="1"/>
        <end position="98"/>
    </location>
</feature>
<evidence type="ECO:0000256" key="7">
    <source>
        <dbReference type="ARBA" id="ARBA00022619"/>
    </source>
</evidence>
<evidence type="ECO:0000256" key="3">
    <source>
        <dbReference type="ARBA" id="ARBA00004887"/>
    </source>
</evidence>
<dbReference type="InterPro" id="IPR023366">
    <property type="entry name" value="ATP_synth_asu-like_sf"/>
</dbReference>
<dbReference type="PROSITE" id="PS51177">
    <property type="entry name" value="LUMAZINE_BIND"/>
    <property type="match status" value="2"/>
</dbReference>
<evidence type="ECO:0000259" key="12">
    <source>
        <dbReference type="PROSITE" id="PS51177"/>
    </source>
</evidence>
<dbReference type="FunFam" id="2.40.30.20:FF:000004">
    <property type="entry name" value="Riboflavin synthase, alpha subunit"/>
    <property type="match status" value="1"/>
</dbReference>
<evidence type="ECO:0000256" key="11">
    <source>
        <dbReference type="PROSITE-ProRule" id="PRU00524"/>
    </source>
</evidence>
<evidence type="ECO:0000313" key="14">
    <source>
        <dbReference type="Proteomes" id="UP000297609"/>
    </source>
</evidence>
<dbReference type="CDD" id="cd00402">
    <property type="entry name" value="Riboflavin_synthase_like"/>
    <property type="match status" value="1"/>
</dbReference>
<name>A0A4R9JPT4_9LEPT</name>
<feature type="repeat" description="Lumazine-binding" evidence="11">
    <location>
        <begin position="1"/>
        <end position="98"/>
    </location>
</feature>
<proteinExistence type="predicted"/>
<gene>
    <name evidence="13" type="ORF">EHQ59_14975</name>
</gene>
<sequence length="205" mass="22863">MFTGLVETLGKVIQIEPIDSGIQFTIETEWENPDIKLGDSIAINGACMTVTQFSELGNVFQFYASFKSLELTNLSRLGEGTLVNLERAMALGQRFGGHMVQGHVDGVAKVLSRKQIENEVEEFWVEIPKELRRFFVKKGSVTLDGISLTVVDIKEGAIQLILIPETMHKTNARSWKVDSRLNVEVDVLAKYIENYLASRGEGEAN</sequence>
<comment type="function">
    <text evidence="2">Catalyzes the dismutation of two molecules of 6,7-dimethyl-8-ribityllumazine, resulting in the formation of riboflavin and 5-amino-6-(D-ribitylamino)uracil.</text>
</comment>
<evidence type="ECO:0000256" key="9">
    <source>
        <dbReference type="ARBA" id="ARBA00022737"/>
    </source>
</evidence>
<keyword evidence="8 13" id="KW-0808">Transferase</keyword>
<dbReference type="EMBL" id="RQGG01000043">
    <property type="protein sequence ID" value="TGL48774.1"/>
    <property type="molecule type" value="Genomic_DNA"/>
</dbReference>
<dbReference type="PANTHER" id="PTHR21098:SF12">
    <property type="entry name" value="RIBOFLAVIN SYNTHASE"/>
    <property type="match status" value="1"/>
</dbReference>
<accession>A0A4R9JPT4</accession>
<comment type="pathway">
    <text evidence="3">Cofactor biosynthesis; riboflavin biosynthesis; riboflavin from 2-hydroxy-3-oxobutyl phosphate and 5-amino-6-(D-ribitylamino)uracil: step 2/2.</text>
</comment>
<evidence type="ECO:0000256" key="2">
    <source>
        <dbReference type="ARBA" id="ARBA00002803"/>
    </source>
</evidence>
<dbReference type="AlphaFoldDB" id="A0A4R9JPT4"/>
<feature type="repeat" description="Lumazine-binding" evidence="11">
    <location>
        <begin position="99"/>
        <end position="196"/>
    </location>
</feature>
<evidence type="ECO:0000256" key="4">
    <source>
        <dbReference type="ARBA" id="ARBA00011233"/>
    </source>
</evidence>
<dbReference type="GO" id="GO:0009231">
    <property type="term" value="P:riboflavin biosynthetic process"/>
    <property type="evidence" value="ECO:0007669"/>
    <property type="project" value="UniProtKB-KW"/>
</dbReference>
<dbReference type="PANTHER" id="PTHR21098">
    <property type="entry name" value="RIBOFLAVIN SYNTHASE ALPHA CHAIN"/>
    <property type="match status" value="1"/>
</dbReference>
<keyword evidence="7" id="KW-0686">Riboflavin biosynthesis</keyword>